<evidence type="ECO:0000313" key="2">
    <source>
        <dbReference type="Proteomes" id="UP001140091"/>
    </source>
</evidence>
<dbReference type="Proteomes" id="UP001140091">
    <property type="component" value="Unassembled WGS sequence"/>
</dbReference>
<reference evidence="1" key="1">
    <citation type="submission" date="2022-06" db="EMBL/GenBank/DDBJ databases">
        <title>Genome Sequence of Candolleomyces eurysporus.</title>
        <authorList>
            <person name="Buettner E."/>
        </authorList>
    </citation>
    <scope>NUCLEOTIDE SEQUENCE</scope>
    <source>
        <strain evidence="1">VTCC 930004</strain>
    </source>
</reference>
<accession>A0A9W8IRU8</accession>
<name>A0A9W8IRU8_9AGAR</name>
<dbReference type="EMBL" id="JANBPK010001623">
    <property type="protein sequence ID" value="KAJ2921332.1"/>
    <property type="molecule type" value="Genomic_DNA"/>
</dbReference>
<sequence>MAVPAAPCDVYAPIVKPKLPNPVATASSFSLNFQPCPTG</sequence>
<evidence type="ECO:0000313" key="1">
    <source>
        <dbReference type="EMBL" id="KAJ2921332.1"/>
    </source>
</evidence>
<feature type="non-terminal residue" evidence="1">
    <location>
        <position position="1"/>
    </location>
</feature>
<gene>
    <name evidence="1" type="ORF">H1R20_g15764</name>
</gene>
<dbReference type="AlphaFoldDB" id="A0A9W8IRU8"/>
<proteinExistence type="predicted"/>
<keyword evidence="2" id="KW-1185">Reference proteome</keyword>
<protein>
    <submittedName>
        <fullName evidence="1">Uncharacterized protein</fullName>
    </submittedName>
</protein>
<comment type="caution">
    <text evidence="1">The sequence shown here is derived from an EMBL/GenBank/DDBJ whole genome shotgun (WGS) entry which is preliminary data.</text>
</comment>
<organism evidence="1 2">
    <name type="scientific">Candolleomyces eurysporus</name>
    <dbReference type="NCBI Taxonomy" id="2828524"/>
    <lineage>
        <taxon>Eukaryota</taxon>
        <taxon>Fungi</taxon>
        <taxon>Dikarya</taxon>
        <taxon>Basidiomycota</taxon>
        <taxon>Agaricomycotina</taxon>
        <taxon>Agaricomycetes</taxon>
        <taxon>Agaricomycetidae</taxon>
        <taxon>Agaricales</taxon>
        <taxon>Agaricineae</taxon>
        <taxon>Psathyrellaceae</taxon>
        <taxon>Candolleomyces</taxon>
    </lineage>
</organism>